<dbReference type="FunFam" id="2.60.40.10:FF:000028">
    <property type="entry name" value="Neuronal cell adhesion molecule"/>
    <property type="match status" value="1"/>
</dbReference>
<dbReference type="GO" id="GO:0009986">
    <property type="term" value="C:cell surface"/>
    <property type="evidence" value="ECO:0007669"/>
    <property type="project" value="UniProtKB-ARBA"/>
</dbReference>
<dbReference type="FunFam" id="2.60.40.10:FF:000347">
    <property type="entry name" value="Neuronal cell adhesion molecule"/>
    <property type="match status" value="1"/>
</dbReference>
<dbReference type="GeneTree" id="ENSGT00940000157024"/>
<dbReference type="PROSITE" id="PS50853">
    <property type="entry name" value="FN3"/>
    <property type="match status" value="4"/>
</dbReference>
<feature type="region of interest" description="Disordered" evidence="18">
    <location>
        <begin position="1222"/>
        <end position="1318"/>
    </location>
</feature>
<dbReference type="FunFam" id="2.60.40.10:FF:000114">
    <property type="entry name" value="Neuronal cell adhesion molecule"/>
    <property type="match status" value="1"/>
</dbReference>
<feature type="domain" description="Fibronectin type-III" evidence="21">
    <location>
        <begin position="940"/>
        <end position="1039"/>
    </location>
</feature>
<feature type="domain" description="Fibronectin type-III" evidence="21">
    <location>
        <begin position="835"/>
        <end position="939"/>
    </location>
</feature>
<keyword evidence="7" id="KW-0677">Repeat</keyword>
<feature type="compositionally biased region" description="Low complexity" evidence="18">
    <location>
        <begin position="1065"/>
        <end position="1105"/>
    </location>
</feature>
<dbReference type="SMART" id="SM00408">
    <property type="entry name" value="IGc2"/>
    <property type="match status" value="5"/>
</dbReference>
<dbReference type="PANTHER" id="PTHR44170">
    <property type="entry name" value="PROTEIN SIDEKICK"/>
    <property type="match status" value="1"/>
</dbReference>
<feature type="compositionally biased region" description="Basic and acidic residues" evidence="18">
    <location>
        <begin position="1222"/>
        <end position="1249"/>
    </location>
</feature>
<sequence>MVDHNHYCVCNLYTQPYLQPSLCLSPPPTVKQPPTIVKQSVKDYIVDPRDNIIIECEAKGNPVPTFSWRRNGKFFNIGKDPRVTMRKRSGTLEIGFRSGGRPEDYEGEYQCFANNEFGVALSNKILLRVSKAPLWPKEVLEPVVVTEGSPLVLLCNPPPGLPPPFTFWMNSAMTPIPQDKRVSMGLNGDLYFSNVLAKDAHTDYSCNARFLFTHTIQQKNPFTLKVQTKEPYNDTSYNATDPYGGRRVAESTPTFLSPSGSESSKMVLRDEQLLLECIAAGLPTPTIKWFKKGGDLPGRKVKFENFNKTLKIINVSEEDAGEYVCMANNQLGSIRHSIFVQVKAAPYWLDKPTNLVLAPDENGRLVCRANGNPKPNIQWLINGQPVDSSPPNLSRQVLGDTIIFRSVQMGSSAVYQCNASNQHGYLLANAFVSVLDMPPRMLGPKNQLIKVIENNRTFLDCPFFGSPLPELRWFKNGQGSGLDGGQYRAYINGTLEIKRARAEDEGTYTCVANSILGTAENQVRLEVKERTRIVRAPEHQSAIRGSTARFDCKVKSDPSLSVTVAWTKDDKPLQLGWRKDDESLTIPNVNEGDEGMYTCTVKSEIDQDTASARLTVLGTLTYRSVTRDIAFLNRPDPPMDLDLSDPAARSVRLTWIPGNDHRSPITQFLVQFEEDRWEPGRWQDLSTYPGDLNSVILQLAPFVNYQFRVIAINSVGQSQPSRPSPRYKTSGAAPDAIPRGLRGWGSKNDNMEITWEPLLDLERNGPNLHYNVWWRLKDSGEEWSNVTTVGSKHVIHNTQTYVPYEIKIQARNEFGAGPESNVATGYSGEDKPTDAPTALRVSKVESTTATIHWKPVAPNSVQGEFKEYRLYYWRESSLVPGLVVSKEKKTKGFFSTVAEPSGILSDLVPYSKYKMFMVVANSRFESPPSNTVEFTTKEGVPDAPKFFRINRRGFDTLQLEWDKPLEPNGILVGYLLKYQTVNGTRLGQPQFKNLLPNETEFTLRLPDRSTRYKFFLSARTQEGAGEVFADESPHFTNEVELTDASVASAFTPTPTPLAPLPPTTITPTTIRTSAPTTPATTPSSTTTATTTTPSTTTTTTTEATTTTTPPVLIWNLTVVPNSNYANVSWRHNFPAGSSEFVNSFKLSNEGIVQFIFISRNVLLYLIYVFPASLNERTYIDQVDIATQGWFIGLMCAIALIILILLIVCFIKRSRGGKYPVRDKKDLPLDPVDQKDQDGSFDYHSDEDNKPLQGSQTSLDGNVKESDDSLVDYGEGGDGQFNEDGSFIGQYTVKKDKDETEGNESSEATSPVNAIYSLA</sequence>
<evidence type="ECO:0000256" key="10">
    <source>
        <dbReference type="ARBA" id="ARBA00023136"/>
    </source>
</evidence>
<name>A0A671UVR7_SPAAU</name>
<reference evidence="22" key="3">
    <citation type="submission" date="2025-09" db="UniProtKB">
        <authorList>
            <consortium name="Ensembl"/>
        </authorList>
    </citation>
    <scope>IDENTIFICATION</scope>
</reference>
<evidence type="ECO:0000256" key="3">
    <source>
        <dbReference type="ARBA" id="ARBA00008588"/>
    </source>
</evidence>
<dbReference type="FunFam" id="2.60.40.10:FF:000005">
    <property type="entry name" value="Neuronal cell adhesion molecule"/>
    <property type="match status" value="1"/>
</dbReference>
<dbReference type="InterPro" id="IPR007110">
    <property type="entry name" value="Ig-like_dom"/>
</dbReference>
<feature type="domain" description="Ig-like" evidence="20">
    <location>
        <begin position="531"/>
        <end position="615"/>
    </location>
</feature>
<evidence type="ECO:0000256" key="18">
    <source>
        <dbReference type="SAM" id="MobiDB-lite"/>
    </source>
</evidence>
<dbReference type="InterPro" id="IPR003961">
    <property type="entry name" value="FN3_dom"/>
</dbReference>
<dbReference type="InterPro" id="IPR036116">
    <property type="entry name" value="FN3_sf"/>
</dbReference>
<dbReference type="InterPro" id="IPR026965">
    <property type="entry name" value="NFASC_Ig-like"/>
</dbReference>
<organism evidence="22 23">
    <name type="scientific">Sparus aurata</name>
    <name type="common">Gilthead sea bream</name>
    <dbReference type="NCBI Taxonomy" id="8175"/>
    <lineage>
        <taxon>Eukaryota</taxon>
        <taxon>Metazoa</taxon>
        <taxon>Chordata</taxon>
        <taxon>Craniata</taxon>
        <taxon>Vertebrata</taxon>
        <taxon>Euteleostomi</taxon>
        <taxon>Actinopterygii</taxon>
        <taxon>Neopterygii</taxon>
        <taxon>Teleostei</taxon>
        <taxon>Neoteleostei</taxon>
        <taxon>Acanthomorphata</taxon>
        <taxon>Eupercaria</taxon>
        <taxon>Spariformes</taxon>
        <taxon>Sparidae</taxon>
        <taxon>Sparus</taxon>
    </lineage>
</organism>
<feature type="domain" description="Ig-like" evidence="20">
    <location>
        <begin position="253"/>
        <end position="341"/>
    </location>
</feature>
<feature type="region of interest" description="Disordered" evidence="18">
    <location>
        <begin position="716"/>
        <end position="743"/>
    </location>
</feature>
<feature type="domain" description="Fibronectin type-III" evidence="21">
    <location>
        <begin position="637"/>
        <end position="732"/>
    </location>
</feature>
<evidence type="ECO:0000256" key="6">
    <source>
        <dbReference type="ARBA" id="ARBA00022729"/>
    </source>
</evidence>
<evidence type="ECO:0000256" key="2">
    <source>
        <dbReference type="ARBA" id="ARBA00004624"/>
    </source>
</evidence>
<evidence type="ECO:0000256" key="13">
    <source>
        <dbReference type="ARBA" id="ARBA00023273"/>
    </source>
</evidence>
<comment type="subunit">
    <text evidence="16">Interacts with SHTN1; the interaction occurs in axonal growth cones. Interacts with isoform 2 of BSG.</text>
</comment>
<dbReference type="InterPro" id="IPR026966">
    <property type="entry name" value="Neurofascin/L1/NrCAM_C"/>
</dbReference>
<dbReference type="Ensembl" id="ENSSAUT00010019580.1">
    <property type="protein sequence ID" value="ENSSAUP00010018537.1"/>
    <property type="gene ID" value="ENSSAUG00010005488.1"/>
</dbReference>
<feature type="domain" description="Ig-like" evidence="20">
    <location>
        <begin position="34"/>
        <end position="122"/>
    </location>
</feature>
<proteinExistence type="inferred from homology"/>
<evidence type="ECO:0000256" key="7">
    <source>
        <dbReference type="ARBA" id="ARBA00022737"/>
    </source>
</evidence>
<dbReference type="GO" id="GO:0007420">
    <property type="term" value="P:brain development"/>
    <property type="evidence" value="ECO:0007669"/>
    <property type="project" value="TreeGrafter"/>
</dbReference>
<keyword evidence="13" id="KW-0966">Cell projection</keyword>
<comment type="similarity">
    <text evidence="3">Belongs to the immunoglobulin superfamily. L1/neurofascin/NgCAM family.</text>
</comment>
<keyword evidence="11" id="KW-1015">Disulfide bond</keyword>
<dbReference type="SUPFAM" id="SSF48726">
    <property type="entry name" value="Immunoglobulin"/>
    <property type="match status" value="6"/>
</dbReference>
<gene>
    <name evidence="22" type="primary">NFASC</name>
    <name evidence="22" type="synonym">nfasca</name>
</gene>
<evidence type="ECO:0000256" key="19">
    <source>
        <dbReference type="SAM" id="Phobius"/>
    </source>
</evidence>
<evidence type="ECO:0000256" key="16">
    <source>
        <dbReference type="ARBA" id="ARBA00063896"/>
    </source>
</evidence>
<protein>
    <recommendedName>
        <fullName evidence="17">Neural cell adhesion molecule L1</fullName>
    </recommendedName>
</protein>
<dbReference type="Proteomes" id="UP000472265">
    <property type="component" value="Chromosome 6"/>
</dbReference>
<dbReference type="InterPro" id="IPR013098">
    <property type="entry name" value="Ig_I-set"/>
</dbReference>
<evidence type="ECO:0000256" key="12">
    <source>
        <dbReference type="ARBA" id="ARBA00023180"/>
    </source>
</evidence>
<dbReference type="Pfam" id="PF00041">
    <property type="entry name" value="fn3"/>
    <property type="match status" value="4"/>
</dbReference>
<dbReference type="FunFam" id="2.60.40.10:FF:000057">
    <property type="entry name" value="neural cell adhesion molecule L1"/>
    <property type="match status" value="1"/>
</dbReference>
<reference evidence="22" key="1">
    <citation type="submission" date="2021-04" db="EMBL/GenBank/DDBJ databases">
        <authorList>
            <consortium name="Wellcome Sanger Institute Data Sharing"/>
        </authorList>
    </citation>
    <scope>NUCLEOTIDE SEQUENCE [LARGE SCALE GENOMIC DNA]</scope>
</reference>
<reference evidence="22" key="2">
    <citation type="submission" date="2025-08" db="UniProtKB">
        <authorList>
            <consortium name="Ensembl"/>
        </authorList>
    </citation>
    <scope>IDENTIFICATION</scope>
</reference>
<dbReference type="SMART" id="SM00409">
    <property type="entry name" value="IG"/>
    <property type="match status" value="6"/>
</dbReference>
<dbReference type="GO" id="GO:0098632">
    <property type="term" value="F:cell-cell adhesion mediator activity"/>
    <property type="evidence" value="ECO:0007669"/>
    <property type="project" value="TreeGrafter"/>
</dbReference>
<dbReference type="FunFam" id="2.60.40.10:FF:000038">
    <property type="entry name" value="Neuronal cell adhesion molecule"/>
    <property type="match status" value="1"/>
</dbReference>
<dbReference type="Gene3D" id="2.60.40.10">
    <property type="entry name" value="Immunoglobulins"/>
    <property type="match status" value="10"/>
</dbReference>
<evidence type="ECO:0000256" key="4">
    <source>
        <dbReference type="ARBA" id="ARBA00022475"/>
    </source>
</evidence>
<dbReference type="GO" id="GO:0030426">
    <property type="term" value="C:growth cone"/>
    <property type="evidence" value="ECO:0007669"/>
    <property type="project" value="UniProtKB-SubCell"/>
</dbReference>
<evidence type="ECO:0000256" key="17">
    <source>
        <dbReference type="ARBA" id="ARBA00074488"/>
    </source>
</evidence>
<keyword evidence="10 19" id="KW-0472">Membrane</keyword>
<evidence type="ECO:0000259" key="21">
    <source>
        <dbReference type="PROSITE" id="PS50853"/>
    </source>
</evidence>
<evidence type="ECO:0000256" key="14">
    <source>
        <dbReference type="ARBA" id="ARBA00023319"/>
    </source>
</evidence>
<dbReference type="GO" id="GO:0005886">
    <property type="term" value="C:plasma membrane"/>
    <property type="evidence" value="ECO:0007669"/>
    <property type="project" value="UniProtKB-SubCell"/>
</dbReference>
<evidence type="ECO:0000256" key="11">
    <source>
        <dbReference type="ARBA" id="ARBA00023157"/>
    </source>
</evidence>
<feature type="domain" description="Ig-like" evidence="20">
    <location>
        <begin position="444"/>
        <end position="526"/>
    </location>
</feature>
<dbReference type="Pfam" id="PF07679">
    <property type="entry name" value="I-set"/>
    <property type="match status" value="2"/>
</dbReference>
<comment type="subcellular location">
    <subcellularLocation>
        <location evidence="1">Cell membrane</location>
        <topology evidence="1">Single-pass type I membrane protein</topology>
    </subcellularLocation>
    <subcellularLocation>
        <location evidence="2">Cell projection</location>
        <location evidence="2">Growth cone</location>
    </subcellularLocation>
</comment>
<dbReference type="GO" id="GO:0007411">
    <property type="term" value="P:axon guidance"/>
    <property type="evidence" value="ECO:0007669"/>
    <property type="project" value="TreeGrafter"/>
</dbReference>
<keyword evidence="6" id="KW-0732">Signal</keyword>
<dbReference type="FunFam" id="2.60.40.10:FF:000238">
    <property type="entry name" value="Neuronal cell adhesion molecule"/>
    <property type="match status" value="1"/>
</dbReference>
<keyword evidence="12" id="KW-0325">Glycoprotein</keyword>
<evidence type="ECO:0000256" key="1">
    <source>
        <dbReference type="ARBA" id="ARBA00004251"/>
    </source>
</evidence>
<dbReference type="SUPFAM" id="SSF49265">
    <property type="entry name" value="Fibronectin type III"/>
    <property type="match status" value="2"/>
</dbReference>
<dbReference type="PROSITE" id="PS50835">
    <property type="entry name" value="IG_LIKE"/>
    <property type="match status" value="6"/>
</dbReference>
<dbReference type="CDD" id="cd05875">
    <property type="entry name" value="IgI_hNeurofascin_like"/>
    <property type="match status" value="1"/>
</dbReference>
<dbReference type="FunFam" id="2.60.40.10:FF:000100">
    <property type="entry name" value="Neuronal cell adhesion molecule a"/>
    <property type="match status" value="1"/>
</dbReference>
<keyword evidence="5 19" id="KW-0812">Transmembrane</keyword>
<evidence type="ECO:0000256" key="15">
    <source>
        <dbReference type="ARBA" id="ARBA00060042"/>
    </source>
</evidence>
<accession>A0A671UVR7</accession>
<dbReference type="InterPro" id="IPR013783">
    <property type="entry name" value="Ig-like_fold"/>
</dbReference>
<evidence type="ECO:0000313" key="23">
    <source>
        <dbReference type="Proteomes" id="UP000472265"/>
    </source>
</evidence>
<dbReference type="Pfam" id="PF13882">
    <property type="entry name" value="Bravo_FIGEY"/>
    <property type="match status" value="1"/>
</dbReference>
<feature type="region of interest" description="Disordered" evidence="18">
    <location>
        <begin position="1051"/>
        <end position="1105"/>
    </location>
</feature>
<dbReference type="SMART" id="SM00060">
    <property type="entry name" value="FN3"/>
    <property type="match status" value="4"/>
</dbReference>
<keyword evidence="9 19" id="KW-1133">Transmembrane helix</keyword>
<feature type="domain" description="Ig-like" evidence="20">
    <location>
        <begin position="136"/>
        <end position="223"/>
    </location>
</feature>
<keyword evidence="4" id="KW-1003">Cell membrane</keyword>
<evidence type="ECO:0000256" key="9">
    <source>
        <dbReference type="ARBA" id="ARBA00022989"/>
    </source>
</evidence>
<feature type="transmembrane region" description="Helical" evidence="19">
    <location>
        <begin position="1189"/>
        <end position="1210"/>
    </location>
</feature>
<dbReference type="CDD" id="cd00063">
    <property type="entry name" value="FN3"/>
    <property type="match status" value="4"/>
</dbReference>
<evidence type="ECO:0000259" key="20">
    <source>
        <dbReference type="PROSITE" id="PS50835"/>
    </source>
</evidence>
<evidence type="ECO:0000313" key="22">
    <source>
        <dbReference type="Ensembl" id="ENSSAUP00010018537.1"/>
    </source>
</evidence>
<dbReference type="InterPro" id="IPR003598">
    <property type="entry name" value="Ig_sub2"/>
</dbReference>
<comment type="function">
    <text evidence="15">Neural cell adhesion molecule involved in the dynamics of cell adhesion and in the generation of transmembrane signals at tyrosine kinase receptors. During brain development, critical in multiple processes, including neuronal migration, axonal growth and fasciculation, and synaptogenesis. In the mature brain, plays a role in the dynamics of neuronal structure and function, including synaptic plasticity.</text>
</comment>
<dbReference type="InterPro" id="IPR003599">
    <property type="entry name" value="Ig_sub"/>
</dbReference>
<feature type="domain" description="Fibronectin type-III" evidence="21">
    <location>
        <begin position="737"/>
        <end position="830"/>
    </location>
</feature>
<dbReference type="InterPro" id="IPR036179">
    <property type="entry name" value="Ig-like_dom_sf"/>
</dbReference>
<dbReference type="PANTHER" id="PTHR44170:SF12">
    <property type="entry name" value="NEUROFASCIN"/>
    <property type="match status" value="1"/>
</dbReference>
<keyword evidence="8" id="KW-0130">Cell adhesion</keyword>
<keyword evidence="14" id="KW-0393">Immunoglobulin domain</keyword>
<dbReference type="FunFam" id="2.60.40.10:FF:000078">
    <property type="entry name" value="Neuronal cell adhesion molecule"/>
    <property type="match status" value="1"/>
</dbReference>
<dbReference type="Pfam" id="PF13927">
    <property type="entry name" value="Ig_3"/>
    <property type="match status" value="3"/>
</dbReference>
<evidence type="ECO:0000256" key="8">
    <source>
        <dbReference type="ARBA" id="ARBA00022889"/>
    </source>
</evidence>
<evidence type="ECO:0000256" key="5">
    <source>
        <dbReference type="ARBA" id="ARBA00022692"/>
    </source>
</evidence>
<feature type="compositionally biased region" description="Pro residues" evidence="18">
    <location>
        <begin position="1053"/>
        <end position="1064"/>
    </location>
</feature>
<feature type="domain" description="Ig-like" evidence="20">
    <location>
        <begin position="346"/>
        <end position="433"/>
    </location>
</feature>
<keyword evidence="23" id="KW-1185">Reference proteome</keyword>